<name>A0A7K0J5J6_9ACTN</name>
<dbReference type="AlphaFoldDB" id="A0A7K0J5J6"/>
<dbReference type="InterPro" id="IPR035906">
    <property type="entry name" value="MetI-like_sf"/>
</dbReference>
<keyword evidence="3" id="KW-1003">Cell membrane</keyword>
<evidence type="ECO:0000256" key="5">
    <source>
        <dbReference type="ARBA" id="ARBA00022989"/>
    </source>
</evidence>
<dbReference type="InterPro" id="IPR000515">
    <property type="entry name" value="MetI-like"/>
</dbReference>
<feature type="transmembrane region" description="Helical" evidence="7">
    <location>
        <begin position="194"/>
        <end position="212"/>
    </location>
</feature>
<evidence type="ECO:0000313" key="9">
    <source>
        <dbReference type="EMBL" id="MSS45220.1"/>
    </source>
</evidence>
<evidence type="ECO:0000313" key="10">
    <source>
        <dbReference type="Proteomes" id="UP000466104"/>
    </source>
</evidence>
<sequence>MFKYLAKRAVTYVIMAYLATTAAYFLACSYFRPGNLMLDRTPRPTPEQVQHSLATLGLDPTKSVPQRYWEWLKAVVLHWDWGRSPDSTFVNVEFAHRVWISFALQIVSIVLTLIIGIVLGVISAARQYSVADRVITGWSYLTYILPAPVAYLLVQLGAVAINQASGSQVFFVTGTYDPTVVGLWPRALDLAKHYVVPTVAMTIFGWAGYQVGQRQYLLDNIATDFVRTARATGLTRSQAIRRHALRVSFIPVAQSIAFTIPAVFTGSFFAESIFNWQGLGMWSISAIGKQDVNVAVAMVAYGAVVFAIGALLADFSITLVDPRVRFTS</sequence>
<keyword evidence="4 7" id="KW-0812">Transmembrane</keyword>
<feature type="transmembrane region" description="Helical" evidence="7">
    <location>
        <begin position="249"/>
        <end position="274"/>
    </location>
</feature>
<reference evidence="9 10" key="1">
    <citation type="submission" date="2019-08" db="EMBL/GenBank/DDBJ databases">
        <title>In-depth cultivation of the pig gut microbiome towards novel bacterial diversity and tailored functional studies.</title>
        <authorList>
            <person name="Wylensek D."/>
            <person name="Hitch T.C.A."/>
            <person name="Clavel T."/>
        </authorList>
    </citation>
    <scope>NUCLEOTIDE SEQUENCE [LARGE SCALE GENOMIC DNA]</scope>
    <source>
        <strain evidence="9 10">WCA-380-WT-3A</strain>
    </source>
</reference>
<dbReference type="Proteomes" id="UP000466104">
    <property type="component" value="Unassembled WGS sequence"/>
</dbReference>
<dbReference type="SUPFAM" id="SSF161098">
    <property type="entry name" value="MetI-like"/>
    <property type="match status" value="1"/>
</dbReference>
<dbReference type="Pfam" id="PF00528">
    <property type="entry name" value="BPD_transp_1"/>
    <property type="match status" value="1"/>
</dbReference>
<comment type="subcellular location">
    <subcellularLocation>
        <location evidence="1 7">Cell membrane</location>
        <topology evidence="1 7">Multi-pass membrane protein</topology>
    </subcellularLocation>
</comment>
<evidence type="ECO:0000256" key="4">
    <source>
        <dbReference type="ARBA" id="ARBA00022692"/>
    </source>
</evidence>
<dbReference type="RefSeq" id="WP_154562294.1">
    <property type="nucleotide sequence ID" value="NZ_VUMG01000002.1"/>
</dbReference>
<keyword evidence="10" id="KW-1185">Reference proteome</keyword>
<dbReference type="EMBL" id="VUMG01000002">
    <property type="protein sequence ID" value="MSS45220.1"/>
    <property type="molecule type" value="Genomic_DNA"/>
</dbReference>
<feature type="domain" description="ABC transmembrane type-1" evidence="8">
    <location>
        <begin position="98"/>
        <end position="317"/>
    </location>
</feature>
<evidence type="ECO:0000259" key="8">
    <source>
        <dbReference type="PROSITE" id="PS50928"/>
    </source>
</evidence>
<feature type="transmembrane region" description="Helical" evidence="7">
    <location>
        <begin position="12"/>
        <end position="32"/>
    </location>
</feature>
<gene>
    <name evidence="9" type="ORF">FYJ43_03980</name>
</gene>
<evidence type="ECO:0000256" key="6">
    <source>
        <dbReference type="ARBA" id="ARBA00023136"/>
    </source>
</evidence>
<comment type="caution">
    <text evidence="9">The sequence shown here is derived from an EMBL/GenBank/DDBJ whole genome shotgun (WGS) entry which is preliminary data.</text>
</comment>
<evidence type="ECO:0000256" key="2">
    <source>
        <dbReference type="ARBA" id="ARBA00022448"/>
    </source>
</evidence>
<dbReference type="GO" id="GO:0055085">
    <property type="term" value="P:transmembrane transport"/>
    <property type="evidence" value="ECO:0007669"/>
    <property type="project" value="InterPro"/>
</dbReference>
<dbReference type="PANTHER" id="PTHR30465:SF0">
    <property type="entry name" value="OLIGOPEPTIDE TRANSPORT SYSTEM PERMEASE PROTEIN APPB"/>
    <property type="match status" value="1"/>
</dbReference>
<evidence type="ECO:0000256" key="7">
    <source>
        <dbReference type="RuleBase" id="RU363032"/>
    </source>
</evidence>
<protein>
    <submittedName>
        <fullName evidence="9">ABC transporter permease</fullName>
    </submittedName>
</protein>
<keyword evidence="6 7" id="KW-0472">Membrane</keyword>
<dbReference type="PROSITE" id="PS50928">
    <property type="entry name" value="ABC_TM1"/>
    <property type="match status" value="1"/>
</dbReference>
<feature type="transmembrane region" description="Helical" evidence="7">
    <location>
        <begin position="98"/>
        <end position="125"/>
    </location>
</feature>
<dbReference type="CDD" id="cd06261">
    <property type="entry name" value="TM_PBP2"/>
    <property type="match status" value="1"/>
</dbReference>
<dbReference type="GO" id="GO:0005886">
    <property type="term" value="C:plasma membrane"/>
    <property type="evidence" value="ECO:0007669"/>
    <property type="project" value="UniProtKB-SubCell"/>
</dbReference>
<evidence type="ECO:0000256" key="1">
    <source>
        <dbReference type="ARBA" id="ARBA00004651"/>
    </source>
</evidence>
<dbReference type="Gene3D" id="1.10.3720.10">
    <property type="entry name" value="MetI-like"/>
    <property type="match status" value="1"/>
</dbReference>
<comment type="similarity">
    <text evidence="7">Belongs to the binding-protein-dependent transport system permease family.</text>
</comment>
<dbReference type="PANTHER" id="PTHR30465">
    <property type="entry name" value="INNER MEMBRANE ABC TRANSPORTER"/>
    <property type="match status" value="1"/>
</dbReference>
<proteinExistence type="inferred from homology"/>
<evidence type="ECO:0000256" key="3">
    <source>
        <dbReference type="ARBA" id="ARBA00022475"/>
    </source>
</evidence>
<accession>A0A7K0J5J6</accession>
<organism evidence="9 10">
    <name type="scientific">Cutibacterium porci</name>
    <dbReference type="NCBI Taxonomy" id="2605781"/>
    <lineage>
        <taxon>Bacteria</taxon>
        <taxon>Bacillati</taxon>
        <taxon>Actinomycetota</taxon>
        <taxon>Actinomycetes</taxon>
        <taxon>Propionibacteriales</taxon>
        <taxon>Propionibacteriaceae</taxon>
        <taxon>Cutibacterium</taxon>
    </lineage>
</organism>
<keyword evidence="2 7" id="KW-0813">Transport</keyword>
<feature type="transmembrane region" description="Helical" evidence="7">
    <location>
        <begin position="137"/>
        <end position="161"/>
    </location>
</feature>
<keyword evidence="5 7" id="KW-1133">Transmembrane helix</keyword>
<feature type="transmembrane region" description="Helical" evidence="7">
    <location>
        <begin position="294"/>
        <end position="320"/>
    </location>
</feature>